<accession>X0KUQ4</accession>
<proteinExistence type="predicted"/>
<reference evidence="2" key="1">
    <citation type="submission" date="2011-11" db="EMBL/GenBank/DDBJ databases">
        <title>The Genome Sequence of Fusarium oxysporum Cotton.</title>
        <authorList>
            <consortium name="The Broad Institute Genome Sequencing Platform"/>
            <person name="Ma L.-J."/>
            <person name="Gale L.R."/>
            <person name="Schwartz D.C."/>
            <person name="Zhou S."/>
            <person name="Corby-Kistler H."/>
            <person name="Young S.K."/>
            <person name="Zeng Q."/>
            <person name="Gargeya S."/>
            <person name="Fitzgerald M."/>
            <person name="Haas B."/>
            <person name="Abouelleil A."/>
            <person name="Alvarado L."/>
            <person name="Arachchi H.M."/>
            <person name="Berlin A."/>
            <person name="Brown A."/>
            <person name="Chapman S.B."/>
            <person name="Chen Z."/>
            <person name="Dunbar C."/>
            <person name="Freedman E."/>
            <person name="Gearin G."/>
            <person name="Goldberg J."/>
            <person name="Griggs A."/>
            <person name="Gujja S."/>
            <person name="Heiman D."/>
            <person name="Howarth C."/>
            <person name="Larson L."/>
            <person name="Lui A."/>
            <person name="MacDonald P.J.P."/>
            <person name="Montmayeur A."/>
            <person name="Murphy C."/>
            <person name="Neiman D."/>
            <person name="Pearson M."/>
            <person name="Priest M."/>
            <person name="Roberts A."/>
            <person name="Saif S."/>
            <person name="Shea T."/>
            <person name="Shenoy N."/>
            <person name="Sisk P."/>
            <person name="Stolte C."/>
            <person name="Sykes S."/>
            <person name="Wortman J."/>
            <person name="Nusbaum C."/>
            <person name="Birren B."/>
        </authorList>
    </citation>
    <scope>NUCLEOTIDE SEQUENCE [LARGE SCALE GENOMIC DNA]</scope>
    <source>
        <strain evidence="2">25433</strain>
    </source>
</reference>
<dbReference type="EMBL" id="KK035590">
    <property type="protein sequence ID" value="EXM12401.1"/>
    <property type="molecule type" value="Genomic_DNA"/>
</dbReference>
<organism evidence="2">
    <name type="scientific">Fusarium oxysporum f. sp. vasinfectum 25433</name>
    <dbReference type="NCBI Taxonomy" id="1089449"/>
    <lineage>
        <taxon>Eukaryota</taxon>
        <taxon>Fungi</taxon>
        <taxon>Dikarya</taxon>
        <taxon>Ascomycota</taxon>
        <taxon>Pezizomycotina</taxon>
        <taxon>Sordariomycetes</taxon>
        <taxon>Hypocreomycetidae</taxon>
        <taxon>Hypocreales</taxon>
        <taxon>Nectriaceae</taxon>
        <taxon>Fusarium</taxon>
        <taxon>Fusarium oxysporum species complex</taxon>
    </lineage>
</organism>
<evidence type="ECO:0000313" key="2">
    <source>
        <dbReference type="EMBL" id="EXM12401.1"/>
    </source>
</evidence>
<feature type="region of interest" description="Disordered" evidence="1">
    <location>
        <begin position="1"/>
        <end position="39"/>
    </location>
</feature>
<name>X0KUQ4_FUSOX</name>
<feature type="compositionally biased region" description="Polar residues" evidence="1">
    <location>
        <begin position="17"/>
        <end position="29"/>
    </location>
</feature>
<dbReference type="HOGENOM" id="CLU_3320088_0_0_1"/>
<gene>
    <name evidence="2" type="ORF">FOTG_19098</name>
</gene>
<dbReference type="AlphaFoldDB" id="X0KUQ4"/>
<evidence type="ECO:0000256" key="1">
    <source>
        <dbReference type="SAM" id="MobiDB-lite"/>
    </source>
</evidence>
<protein>
    <submittedName>
        <fullName evidence="2">Uncharacterized protein</fullName>
    </submittedName>
</protein>
<reference evidence="2" key="2">
    <citation type="submission" date="2014-03" db="EMBL/GenBank/DDBJ databases">
        <title>The Genome Annotation of Fusarium oxysporum Cotton.</title>
        <authorList>
            <consortium name="The Broad Institute Genomics Platform"/>
            <person name="Ma L.-J."/>
            <person name="Corby-Kistler H."/>
            <person name="Broz K."/>
            <person name="Gale L.R."/>
            <person name="Jonkers W."/>
            <person name="O'Donnell K."/>
            <person name="Ploetz R."/>
            <person name="Steinberg C."/>
            <person name="Schwartz D.C."/>
            <person name="VanEtten H."/>
            <person name="Zhou S."/>
            <person name="Young S.K."/>
            <person name="Zeng Q."/>
            <person name="Gargeya S."/>
            <person name="Fitzgerald M."/>
            <person name="Abouelleil A."/>
            <person name="Alvarado L."/>
            <person name="Chapman S.B."/>
            <person name="Gainer-Dewar J."/>
            <person name="Goldberg J."/>
            <person name="Griggs A."/>
            <person name="Gujja S."/>
            <person name="Hansen M."/>
            <person name="Howarth C."/>
            <person name="Imamovic A."/>
            <person name="Ireland A."/>
            <person name="Larimer J."/>
            <person name="McCowan C."/>
            <person name="Murphy C."/>
            <person name="Pearson M."/>
            <person name="Poon T.W."/>
            <person name="Priest M."/>
            <person name="Roberts A."/>
            <person name="Saif S."/>
            <person name="Shea T."/>
            <person name="Sykes S."/>
            <person name="Wortman J."/>
            <person name="Nusbaum C."/>
            <person name="Birren B."/>
        </authorList>
    </citation>
    <scope>NUCLEOTIDE SEQUENCE</scope>
    <source>
        <strain evidence="2">25433</strain>
    </source>
</reference>
<sequence>MLGTYLNSRPRTRLHSRSNGESTSRTIENTRNKKPIVRS</sequence>
<dbReference type="Proteomes" id="UP000030701">
    <property type="component" value="Unassembled WGS sequence"/>
</dbReference>